<organism evidence="1 2">
    <name type="scientific">Acidiferrobacter thiooxydans</name>
    <dbReference type="NCBI Taxonomy" id="163359"/>
    <lineage>
        <taxon>Bacteria</taxon>
        <taxon>Pseudomonadati</taxon>
        <taxon>Pseudomonadota</taxon>
        <taxon>Gammaproteobacteria</taxon>
        <taxon>Acidiferrobacterales</taxon>
        <taxon>Acidiferrobacteraceae</taxon>
        <taxon>Acidiferrobacter</taxon>
    </lineage>
</organism>
<accession>A0A368HIX8</accession>
<dbReference type="Proteomes" id="UP000253250">
    <property type="component" value="Unassembled WGS sequence"/>
</dbReference>
<reference evidence="1 2" key="1">
    <citation type="submission" date="2018-02" db="EMBL/GenBank/DDBJ databases">
        <title>Insights into the biology of acidophilic members of the Acidiferrobacteraceae family derived from comparative genomic analyses.</title>
        <authorList>
            <person name="Issotta F."/>
            <person name="Thyssen C."/>
            <person name="Mena C."/>
            <person name="Moya A."/>
            <person name="Bellenberg S."/>
            <person name="Sproer C."/>
            <person name="Covarrubias P.C."/>
            <person name="Sand W."/>
            <person name="Quatrini R."/>
            <person name="Vera M."/>
        </authorList>
    </citation>
    <scope>NUCLEOTIDE SEQUENCE [LARGE SCALE GENOMIC DNA]</scope>
    <source>
        <strain evidence="2">m-1</strain>
    </source>
</reference>
<proteinExistence type="predicted"/>
<protein>
    <submittedName>
        <fullName evidence="1">Uncharacterized protein</fullName>
    </submittedName>
</protein>
<sequence>MAGAGIMSGRAVSPARSAEWRVTLSPAARRALDARAAPLYVEMELFFSCLIRKRLLWDRPPPADTVPLPSADGHPQLVVWFHPVMARHCALPNDAALEDLPLMDFPLSRREAFRPHWLRLDYRDGAFCGEFGW</sequence>
<comment type="caution">
    <text evidence="1">The sequence shown here is derived from an EMBL/GenBank/DDBJ whole genome shotgun (WGS) entry which is preliminary data.</text>
</comment>
<evidence type="ECO:0000313" key="1">
    <source>
        <dbReference type="EMBL" id="RCN59332.1"/>
    </source>
</evidence>
<gene>
    <name evidence="1" type="ORF">C4900_06430</name>
</gene>
<dbReference type="AlphaFoldDB" id="A0A368HIX8"/>
<evidence type="ECO:0000313" key="2">
    <source>
        <dbReference type="Proteomes" id="UP000253250"/>
    </source>
</evidence>
<name>A0A368HIX8_9GAMM</name>
<keyword evidence="2" id="KW-1185">Reference proteome</keyword>
<dbReference type="EMBL" id="PSYR01000001">
    <property type="protein sequence ID" value="RCN59332.1"/>
    <property type="molecule type" value="Genomic_DNA"/>
</dbReference>